<sequence length="70" mass="7476">MKKRDLYAEIAEGFVALSRLRKGKTISCDAPVPSAGLAEALTKAREAEDLVDDSDALANVEIAGRHFLGC</sequence>
<keyword evidence="2" id="KW-1185">Reference proteome</keyword>
<dbReference type="Proteomes" id="UP000507140">
    <property type="component" value="Unassembled WGS sequence"/>
</dbReference>
<accession>A0ABM8LHQ7</accession>
<dbReference type="EMBL" id="CADIKR010000005">
    <property type="protein sequence ID" value="CAB3896213.1"/>
    <property type="molecule type" value="Genomic_DNA"/>
</dbReference>
<gene>
    <name evidence="1" type="ORF">LMG3415_04226</name>
</gene>
<evidence type="ECO:0000313" key="2">
    <source>
        <dbReference type="Proteomes" id="UP000507140"/>
    </source>
</evidence>
<reference evidence="1 2" key="1">
    <citation type="submission" date="2020-04" db="EMBL/GenBank/DDBJ databases">
        <authorList>
            <person name="De Canck E."/>
        </authorList>
    </citation>
    <scope>NUCLEOTIDE SEQUENCE [LARGE SCALE GENOMIC DNA]</scope>
    <source>
        <strain evidence="1 2">LMG 3415</strain>
    </source>
</reference>
<proteinExistence type="predicted"/>
<comment type="caution">
    <text evidence="1">The sequence shown here is derived from an EMBL/GenBank/DDBJ whole genome shotgun (WGS) entry which is preliminary data.</text>
</comment>
<protein>
    <submittedName>
        <fullName evidence="1">Uncharacterized protein</fullName>
    </submittedName>
</protein>
<organism evidence="1 2">
    <name type="scientific">Achromobacter mucicolens</name>
    <dbReference type="NCBI Taxonomy" id="1389922"/>
    <lineage>
        <taxon>Bacteria</taxon>
        <taxon>Pseudomonadati</taxon>
        <taxon>Pseudomonadota</taxon>
        <taxon>Betaproteobacteria</taxon>
        <taxon>Burkholderiales</taxon>
        <taxon>Alcaligenaceae</taxon>
        <taxon>Achromobacter</taxon>
    </lineage>
</organism>
<evidence type="ECO:0000313" key="1">
    <source>
        <dbReference type="EMBL" id="CAB3896213.1"/>
    </source>
</evidence>
<name>A0ABM8LHQ7_9BURK</name>